<dbReference type="EMBL" id="WKJI01000002">
    <property type="protein sequence ID" value="MRX46915.1"/>
    <property type="molecule type" value="Genomic_DNA"/>
</dbReference>
<dbReference type="InterPro" id="IPR016163">
    <property type="entry name" value="Ald_DH_C"/>
</dbReference>
<dbReference type="Gene3D" id="3.40.605.10">
    <property type="entry name" value="Aldehyde Dehydrogenase, Chain A, domain 1"/>
    <property type="match status" value="1"/>
</dbReference>
<dbReference type="PANTHER" id="PTHR43353">
    <property type="entry name" value="SUCCINATE-SEMIALDEHYDE DEHYDROGENASE, MITOCHONDRIAL"/>
    <property type="match status" value="1"/>
</dbReference>
<dbReference type="InterPro" id="IPR015590">
    <property type="entry name" value="Aldehyde_DH_dom"/>
</dbReference>
<sequence>MDITGKHLIASEFVAFSRNTFNASRAADESIIDIPFYEATKAEINAACTAAAFAFDTYKTKSGIEIAKFLETIAEEIVALGDVLIETAKAETGLPDARLNGERGRTTGQLNLFAKMLREGSWVNAIIDTAQPERKPLPKVDIRMMQVPIGPVAVFGASNFPFAFSVAGGDTVSALAAGCTVVFKAHPAHPATCELVATAIHKAIIKCDMPAGVFNMVQGASHETGAELVTHPLIQAVGFTGSFKGGKALYDLATRREQPIPVYAEMGSVNPVFFLPGILKEKGDGLAKSLAESVTLGVGQFCTNPGMFIVEQSKDAEAFVEKTRNELASISVGPMLTSNIKNAFLSGVNKIKQTVGVNCLTNAVEGKLSPYLFTSNVAQVLANEEIAEEVFGPSTVGVYANNIEEVLEFARKLKGHLTATIFGTEEDLLKYRELIHILQEKVGRLIFNNFPTGVEVTHAMVHGGPYPATTDSRSTSVGTTAIYRFTRPICFQNCPEELLPKVLKESNPSGIIRTINGITAKH</sequence>
<gene>
    <name evidence="3" type="ORF">GJJ64_06945</name>
</gene>
<name>A0A7K0FNB8_9SPHI</name>
<comment type="caution">
    <text evidence="3">The sequence shown here is derived from an EMBL/GenBank/DDBJ whole genome shotgun (WGS) entry which is preliminary data.</text>
</comment>
<evidence type="ECO:0000256" key="1">
    <source>
        <dbReference type="ARBA" id="ARBA00023002"/>
    </source>
</evidence>
<dbReference type="Proteomes" id="UP000462931">
    <property type="component" value="Unassembled WGS sequence"/>
</dbReference>
<keyword evidence="1" id="KW-0560">Oxidoreductase</keyword>
<dbReference type="InterPro" id="IPR016161">
    <property type="entry name" value="Ald_DH/histidinol_DH"/>
</dbReference>
<dbReference type="CDD" id="cd07129">
    <property type="entry name" value="ALDH_KGSADH"/>
    <property type="match status" value="1"/>
</dbReference>
<dbReference type="InterPro" id="IPR050740">
    <property type="entry name" value="Aldehyde_DH_Superfamily"/>
</dbReference>
<accession>A0A7K0FNB8</accession>
<dbReference type="Pfam" id="PF00171">
    <property type="entry name" value="Aldedh"/>
    <property type="match status" value="1"/>
</dbReference>
<organism evidence="3 4">
    <name type="scientific">Pedobacter puniceum</name>
    <dbReference type="NCBI Taxonomy" id="2666136"/>
    <lineage>
        <taxon>Bacteria</taxon>
        <taxon>Pseudomonadati</taxon>
        <taxon>Bacteroidota</taxon>
        <taxon>Sphingobacteriia</taxon>
        <taxon>Sphingobacteriales</taxon>
        <taxon>Sphingobacteriaceae</taxon>
        <taxon>Pedobacter</taxon>
    </lineage>
</organism>
<dbReference type="PANTHER" id="PTHR43353:SF3">
    <property type="entry name" value="ALDEHYDE DEHYDROGENASE-RELATED"/>
    <property type="match status" value="1"/>
</dbReference>
<feature type="domain" description="Aldehyde dehydrogenase" evidence="2">
    <location>
        <begin position="29"/>
        <end position="464"/>
    </location>
</feature>
<dbReference type="InterPro" id="IPR016162">
    <property type="entry name" value="Ald_DH_N"/>
</dbReference>
<evidence type="ECO:0000313" key="4">
    <source>
        <dbReference type="Proteomes" id="UP000462931"/>
    </source>
</evidence>
<dbReference type="GO" id="GO:0016620">
    <property type="term" value="F:oxidoreductase activity, acting on the aldehyde or oxo group of donors, NAD or NADP as acceptor"/>
    <property type="evidence" value="ECO:0007669"/>
    <property type="project" value="InterPro"/>
</dbReference>
<dbReference type="Gene3D" id="3.40.309.10">
    <property type="entry name" value="Aldehyde Dehydrogenase, Chain A, domain 2"/>
    <property type="match status" value="1"/>
</dbReference>
<dbReference type="RefSeq" id="WP_154286997.1">
    <property type="nucleotide sequence ID" value="NZ_WKJI01000002.1"/>
</dbReference>
<proteinExistence type="predicted"/>
<evidence type="ECO:0000259" key="2">
    <source>
        <dbReference type="Pfam" id="PF00171"/>
    </source>
</evidence>
<keyword evidence="4" id="KW-1185">Reference proteome</keyword>
<evidence type="ECO:0000313" key="3">
    <source>
        <dbReference type="EMBL" id="MRX46915.1"/>
    </source>
</evidence>
<dbReference type="SUPFAM" id="SSF53720">
    <property type="entry name" value="ALDH-like"/>
    <property type="match status" value="1"/>
</dbReference>
<protein>
    <submittedName>
        <fullName evidence="3">Aldehyde dehydrogenase family protein</fullName>
    </submittedName>
</protein>
<dbReference type="InterPro" id="IPR044151">
    <property type="entry name" value="ALDH_KGSADH"/>
</dbReference>
<dbReference type="AlphaFoldDB" id="A0A7K0FNB8"/>
<reference evidence="3 4" key="1">
    <citation type="submission" date="2019-11" db="EMBL/GenBank/DDBJ databases">
        <authorList>
            <person name="Cheng Q."/>
            <person name="Yang Z."/>
        </authorList>
    </citation>
    <scope>NUCLEOTIDE SEQUENCE [LARGE SCALE GENOMIC DNA]</scope>
    <source>
        <strain evidence="3 4">HX-22-1</strain>
    </source>
</reference>